<dbReference type="OrthoDB" id="421671at2759"/>
<dbReference type="Proteomes" id="UP000799440">
    <property type="component" value="Unassembled WGS sequence"/>
</dbReference>
<dbReference type="InterPro" id="IPR036866">
    <property type="entry name" value="RibonucZ/Hydroxyglut_hydro"/>
</dbReference>
<keyword evidence="2" id="KW-1185">Reference proteome</keyword>
<organism evidence="1 2">
    <name type="scientific">Sporormia fimetaria CBS 119925</name>
    <dbReference type="NCBI Taxonomy" id="1340428"/>
    <lineage>
        <taxon>Eukaryota</taxon>
        <taxon>Fungi</taxon>
        <taxon>Dikarya</taxon>
        <taxon>Ascomycota</taxon>
        <taxon>Pezizomycotina</taxon>
        <taxon>Dothideomycetes</taxon>
        <taxon>Pleosporomycetidae</taxon>
        <taxon>Pleosporales</taxon>
        <taxon>Sporormiaceae</taxon>
        <taxon>Sporormia</taxon>
    </lineage>
</organism>
<dbReference type="Pfam" id="PF14234">
    <property type="entry name" value="DUF4336"/>
    <property type="match status" value="1"/>
</dbReference>
<gene>
    <name evidence="1" type="ORF">M011DRAFT_463884</name>
</gene>
<dbReference type="InterPro" id="IPR025638">
    <property type="entry name" value="DUF4336"/>
</dbReference>
<dbReference type="PANTHER" id="PTHR33835">
    <property type="entry name" value="YALI0C07656P"/>
    <property type="match status" value="1"/>
</dbReference>
<name>A0A6A6VKL0_9PLEO</name>
<protein>
    <recommendedName>
        <fullName evidence="3">DUF4336 domain-containing protein</fullName>
    </recommendedName>
</protein>
<dbReference type="SUPFAM" id="SSF56281">
    <property type="entry name" value="Metallo-hydrolase/oxidoreductase"/>
    <property type="match status" value="1"/>
</dbReference>
<proteinExistence type="predicted"/>
<evidence type="ECO:0000313" key="1">
    <source>
        <dbReference type="EMBL" id="KAF2751135.1"/>
    </source>
</evidence>
<evidence type="ECO:0000313" key="2">
    <source>
        <dbReference type="Proteomes" id="UP000799440"/>
    </source>
</evidence>
<evidence type="ECO:0008006" key="3">
    <source>
        <dbReference type="Google" id="ProtNLM"/>
    </source>
</evidence>
<dbReference type="AlphaFoldDB" id="A0A6A6VKL0"/>
<dbReference type="PANTHER" id="PTHR33835:SF1">
    <property type="entry name" value="METALLO-BETA-LACTAMASE DOMAIN-CONTAINING PROTEIN"/>
    <property type="match status" value="1"/>
</dbReference>
<sequence>MSSKLVPSDPAKVMIIRDVVPNVITTLSAPFSRFGLIKVGGRGTIVRLRNGSLAVFSPIALTDEVKQKVASLGEVKYIAALDIEHHIYLGPWHSAYPAAKVLGPEGLPEKRQKQNNEPVTFSHLFSKSKPITSIDADFDAEFAYQYVDAHPNKEIAFLHKPSRTLIQADLLFNYPANEQYSKLGVSATSGVLTKVFGSLTNTRGVGQKRFLWYALSAGDRMGFARSVARINEWDFDRMIPCHGDVVETGAKGVWGRMFEWHLELAKKGG</sequence>
<accession>A0A6A6VKL0</accession>
<dbReference type="EMBL" id="MU006562">
    <property type="protein sequence ID" value="KAF2751135.1"/>
    <property type="molecule type" value="Genomic_DNA"/>
</dbReference>
<reference evidence="1" key="1">
    <citation type="journal article" date="2020" name="Stud. Mycol.">
        <title>101 Dothideomycetes genomes: a test case for predicting lifestyles and emergence of pathogens.</title>
        <authorList>
            <person name="Haridas S."/>
            <person name="Albert R."/>
            <person name="Binder M."/>
            <person name="Bloem J."/>
            <person name="Labutti K."/>
            <person name="Salamov A."/>
            <person name="Andreopoulos B."/>
            <person name="Baker S."/>
            <person name="Barry K."/>
            <person name="Bills G."/>
            <person name="Bluhm B."/>
            <person name="Cannon C."/>
            <person name="Castanera R."/>
            <person name="Culley D."/>
            <person name="Daum C."/>
            <person name="Ezra D."/>
            <person name="Gonzalez J."/>
            <person name="Henrissat B."/>
            <person name="Kuo A."/>
            <person name="Liang C."/>
            <person name="Lipzen A."/>
            <person name="Lutzoni F."/>
            <person name="Magnuson J."/>
            <person name="Mondo S."/>
            <person name="Nolan M."/>
            <person name="Ohm R."/>
            <person name="Pangilinan J."/>
            <person name="Park H.-J."/>
            <person name="Ramirez L."/>
            <person name="Alfaro M."/>
            <person name="Sun H."/>
            <person name="Tritt A."/>
            <person name="Yoshinaga Y."/>
            <person name="Zwiers L.-H."/>
            <person name="Turgeon B."/>
            <person name="Goodwin S."/>
            <person name="Spatafora J."/>
            <person name="Crous P."/>
            <person name="Grigoriev I."/>
        </authorList>
    </citation>
    <scope>NUCLEOTIDE SEQUENCE</scope>
    <source>
        <strain evidence="1">CBS 119925</strain>
    </source>
</reference>